<dbReference type="Proteomes" id="UP001206925">
    <property type="component" value="Unassembled WGS sequence"/>
</dbReference>
<gene>
    <name evidence="2" type="ORF">M8C21_005953</name>
</gene>
<keyword evidence="3" id="KW-1185">Reference proteome</keyword>
<feature type="compositionally biased region" description="Acidic residues" evidence="1">
    <location>
        <begin position="104"/>
        <end position="131"/>
    </location>
</feature>
<dbReference type="InterPro" id="IPR037231">
    <property type="entry name" value="NAP-like_sf"/>
</dbReference>
<accession>A0AAD5BQX1</accession>
<evidence type="ECO:0000313" key="2">
    <source>
        <dbReference type="EMBL" id="KAI7727815.1"/>
    </source>
</evidence>
<feature type="region of interest" description="Disordered" evidence="1">
    <location>
        <begin position="96"/>
        <end position="131"/>
    </location>
</feature>
<proteinExistence type="predicted"/>
<reference evidence="2" key="1">
    <citation type="submission" date="2022-06" db="EMBL/GenBank/DDBJ databases">
        <title>Uncovering the hologenomic basis of an extraordinary plant invasion.</title>
        <authorList>
            <person name="Bieker V.C."/>
            <person name="Martin M.D."/>
            <person name="Gilbert T."/>
            <person name="Hodgins K."/>
            <person name="Battlay P."/>
            <person name="Petersen B."/>
            <person name="Wilson J."/>
        </authorList>
    </citation>
    <scope>NUCLEOTIDE SEQUENCE</scope>
    <source>
        <strain evidence="2">AA19_3_7</strain>
        <tissue evidence="2">Leaf</tissue>
    </source>
</reference>
<evidence type="ECO:0000256" key="1">
    <source>
        <dbReference type="SAM" id="MobiDB-lite"/>
    </source>
</evidence>
<evidence type="ECO:0000313" key="3">
    <source>
        <dbReference type="Proteomes" id="UP001206925"/>
    </source>
</evidence>
<dbReference type="AlphaFoldDB" id="A0AAD5BQX1"/>
<feature type="non-terminal residue" evidence="2">
    <location>
        <position position="1"/>
    </location>
</feature>
<dbReference type="Gene3D" id="1.20.5.1500">
    <property type="match status" value="1"/>
</dbReference>
<dbReference type="SUPFAM" id="SSF143113">
    <property type="entry name" value="NAP-like"/>
    <property type="match status" value="1"/>
</dbReference>
<dbReference type="EMBL" id="JAMZMK010011316">
    <property type="protein sequence ID" value="KAI7727815.1"/>
    <property type="molecule type" value="Genomic_DNA"/>
</dbReference>
<protein>
    <submittedName>
        <fullName evidence="2">Uncharacterized protein</fullName>
    </submittedName>
</protein>
<sequence length="131" mass="15016">SADGQTPVTFAIAAQETNHVHVSKCPSFVTSGDFQGFTAKDMWQEIKEINEKASDEVLEVEQKYNEFESHPVFSDLLNEEDQKVAEIIKEDLWTNPVTYFNNDADQEEFEGDEEENGTEESEEEDDEQEDE</sequence>
<organism evidence="2 3">
    <name type="scientific">Ambrosia artemisiifolia</name>
    <name type="common">Common ragweed</name>
    <dbReference type="NCBI Taxonomy" id="4212"/>
    <lineage>
        <taxon>Eukaryota</taxon>
        <taxon>Viridiplantae</taxon>
        <taxon>Streptophyta</taxon>
        <taxon>Embryophyta</taxon>
        <taxon>Tracheophyta</taxon>
        <taxon>Spermatophyta</taxon>
        <taxon>Magnoliopsida</taxon>
        <taxon>eudicotyledons</taxon>
        <taxon>Gunneridae</taxon>
        <taxon>Pentapetalae</taxon>
        <taxon>asterids</taxon>
        <taxon>campanulids</taxon>
        <taxon>Asterales</taxon>
        <taxon>Asteraceae</taxon>
        <taxon>Asteroideae</taxon>
        <taxon>Heliantheae alliance</taxon>
        <taxon>Heliantheae</taxon>
        <taxon>Ambrosia</taxon>
    </lineage>
</organism>
<name>A0AAD5BQX1_AMBAR</name>
<comment type="caution">
    <text evidence="2">The sequence shown here is derived from an EMBL/GenBank/DDBJ whole genome shotgun (WGS) entry which is preliminary data.</text>
</comment>